<feature type="compositionally biased region" description="Low complexity" evidence="1">
    <location>
        <begin position="35"/>
        <end position="44"/>
    </location>
</feature>
<protein>
    <submittedName>
        <fullName evidence="3">Uncharacterized protein</fullName>
    </submittedName>
</protein>
<reference evidence="4" key="1">
    <citation type="journal article" date="2019" name="Int. J. Syst. Evol. Microbiol.">
        <title>The Global Catalogue of Microorganisms (GCM) 10K type strain sequencing project: providing services to taxonomists for standard genome sequencing and annotation.</title>
        <authorList>
            <consortium name="The Broad Institute Genomics Platform"/>
            <consortium name="The Broad Institute Genome Sequencing Center for Infectious Disease"/>
            <person name="Wu L."/>
            <person name="Ma J."/>
        </authorList>
    </citation>
    <scope>NUCLEOTIDE SEQUENCE [LARGE SCALE GENOMIC DNA]</scope>
    <source>
        <strain evidence="4">KCTC 33849</strain>
    </source>
</reference>
<organism evidence="3 4">
    <name type="scientific">Paenibacillus shunpengii</name>
    <dbReference type="NCBI Taxonomy" id="2054424"/>
    <lineage>
        <taxon>Bacteria</taxon>
        <taxon>Bacillati</taxon>
        <taxon>Bacillota</taxon>
        <taxon>Bacilli</taxon>
        <taxon>Bacillales</taxon>
        <taxon>Paenibacillaceae</taxon>
        <taxon>Paenibacillus</taxon>
    </lineage>
</organism>
<evidence type="ECO:0000313" key="3">
    <source>
        <dbReference type="EMBL" id="MFD2700732.1"/>
    </source>
</evidence>
<proteinExistence type="predicted"/>
<feature type="signal peptide" evidence="2">
    <location>
        <begin position="1"/>
        <end position="29"/>
    </location>
</feature>
<dbReference type="Proteomes" id="UP001597540">
    <property type="component" value="Unassembled WGS sequence"/>
</dbReference>
<dbReference type="RefSeq" id="WP_379261730.1">
    <property type="nucleotide sequence ID" value="NZ_JBHUMJ010000002.1"/>
</dbReference>
<name>A0ABW5SPJ1_9BACL</name>
<evidence type="ECO:0000256" key="1">
    <source>
        <dbReference type="SAM" id="MobiDB-lite"/>
    </source>
</evidence>
<comment type="caution">
    <text evidence="3">The sequence shown here is derived from an EMBL/GenBank/DDBJ whole genome shotgun (WGS) entry which is preliminary data.</text>
</comment>
<dbReference type="EMBL" id="JBHUMJ010000002">
    <property type="protein sequence ID" value="MFD2700732.1"/>
    <property type="molecule type" value="Genomic_DNA"/>
</dbReference>
<evidence type="ECO:0000256" key="2">
    <source>
        <dbReference type="SAM" id="SignalP"/>
    </source>
</evidence>
<sequence>MKKNKTWLLALALSAVFTASTLLPSVSLAATVVEGTTETSESSTPNQTDDSVISEDEEVELTAEQLDFESYLDQLLAIAQYEEKAFAALPSTFYITSSNRKSLFLKLNNTVVPNYTKYVSQLKQIKPENAELQKIHNKLTRGSYNQLEGYLLYKRALSKYTINRTLLTQGNAKVKTGQELIEQSKQEFDEYAEQLGYE</sequence>
<feature type="chain" id="PRO_5047423612" evidence="2">
    <location>
        <begin position="30"/>
        <end position="198"/>
    </location>
</feature>
<evidence type="ECO:0000313" key="4">
    <source>
        <dbReference type="Proteomes" id="UP001597540"/>
    </source>
</evidence>
<gene>
    <name evidence="3" type="ORF">ACFSVM_09630</name>
</gene>
<keyword evidence="2" id="KW-0732">Signal</keyword>
<feature type="region of interest" description="Disordered" evidence="1">
    <location>
        <begin position="35"/>
        <end position="56"/>
    </location>
</feature>
<accession>A0ABW5SPJ1</accession>
<keyword evidence="4" id="KW-1185">Reference proteome</keyword>